<proteinExistence type="predicted"/>
<feature type="transmembrane region" description="Helical" evidence="1">
    <location>
        <begin position="108"/>
        <end position="127"/>
    </location>
</feature>
<dbReference type="EMBL" id="CAJPVJ010046015">
    <property type="protein sequence ID" value="CAG2182562.1"/>
    <property type="molecule type" value="Genomic_DNA"/>
</dbReference>
<keyword evidence="1" id="KW-1133">Transmembrane helix</keyword>
<feature type="non-terminal residue" evidence="2">
    <location>
        <position position="132"/>
    </location>
</feature>
<dbReference type="Proteomes" id="UP000728032">
    <property type="component" value="Unassembled WGS sequence"/>
</dbReference>
<accession>A0A7R9R0J7</accession>
<evidence type="ECO:0000256" key="1">
    <source>
        <dbReference type="SAM" id="Phobius"/>
    </source>
</evidence>
<dbReference type="EMBL" id="OC960840">
    <property type="protein sequence ID" value="CAD7665426.1"/>
    <property type="molecule type" value="Genomic_DNA"/>
</dbReference>
<reference evidence="2" key="1">
    <citation type="submission" date="2020-11" db="EMBL/GenBank/DDBJ databases">
        <authorList>
            <person name="Tran Van P."/>
        </authorList>
    </citation>
    <scope>NUCLEOTIDE SEQUENCE</scope>
</reference>
<evidence type="ECO:0000313" key="3">
    <source>
        <dbReference type="Proteomes" id="UP000728032"/>
    </source>
</evidence>
<feature type="transmembrane region" description="Helical" evidence="1">
    <location>
        <begin position="80"/>
        <end position="101"/>
    </location>
</feature>
<feature type="transmembrane region" description="Helical" evidence="1">
    <location>
        <begin position="21"/>
        <end position="41"/>
    </location>
</feature>
<sequence length="132" mass="14703">MDANRSRSDPRDSPAFLWKKWLLFGFCCVSILVTIVMAALASRLIDEYIKDHPDAFYTSTSGTYQVSYDLTEAFKTTCKVIIYAMAAVAILFILVGLMGAYKEHYCMTVTYAVLMTIATLGSIGTASQNSYY</sequence>
<protein>
    <submittedName>
        <fullName evidence="2">Uncharacterized protein</fullName>
    </submittedName>
</protein>
<organism evidence="2">
    <name type="scientific">Oppiella nova</name>
    <dbReference type="NCBI Taxonomy" id="334625"/>
    <lineage>
        <taxon>Eukaryota</taxon>
        <taxon>Metazoa</taxon>
        <taxon>Ecdysozoa</taxon>
        <taxon>Arthropoda</taxon>
        <taxon>Chelicerata</taxon>
        <taxon>Arachnida</taxon>
        <taxon>Acari</taxon>
        <taxon>Acariformes</taxon>
        <taxon>Sarcoptiformes</taxon>
        <taxon>Oribatida</taxon>
        <taxon>Brachypylina</taxon>
        <taxon>Oppioidea</taxon>
        <taxon>Oppiidae</taxon>
        <taxon>Oppiella</taxon>
    </lineage>
</organism>
<keyword evidence="1" id="KW-0472">Membrane</keyword>
<keyword evidence="1" id="KW-0812">Transmembrane</keyword>
<dbReference type="AlphaFoldDB" id="A0A7R9R0J7"/>
<dbReference type="OrthoDB" id="6478238at2759"/>
<keyword evidence="3" id="KW-1185">Reference proteome</keyword>
<evidence type="ECO:0000313" key="2">
    <source>
        <dbReference type="EMBL" id="CAD7665426.1"/>
    </source>
</evidence>
<gene>
    <name evidence="2" type="ORF">ONB1V03_LOCUS21983</name>
</gene>
<name>A0A7R9R0J7_9ACAR</name>